<proteinExistence type="predicted"/>
<evidence type="ECO:0000313" key="5">
    <source>
        <dbReference type="Proteomes" id="UP000494256"/>
    </source>
</evidence>
<accession>A0A8S0Z5W5</accession>
<evidence type="ECO:0000256" key="1">
    <source>
        <dbReference type="SAM" id="MobiDB-lite"/>
    </source>
</evidence>
<reference evidence="4 5" key="1">
    <citation type="submission" date="2020-04" db="EMBL/GenBank/DDBJ databases">
        <authorList>
            <person name="Wallbank WR R."/>
            <person name="Pardo Diaz C."/>
            <person name="Kozak K."/>
            <person name="Martin S."/>
            <person name="Jiggins C."/>
            <person name="Moest M."/>
            <person name="Warren A I."/>
            <person name="Byers J.R.P. K."/>
            <person name="Montejo-Kovacevich G."/>
            <person name="Yen C E."/>
        </authorList>
    </citation>
    <scope>NUCLEOTIDE SEQUENCE [LARGE SCALE GENOMIC DNA]</scope>
</reference>
<feature type="compositionally biased region" description="Polar residues" evidence="1">
    <location>
        <begin position="451"/>
        <end position="460"/>
    </location>
</feature>
<evidence type="ECO:0000313" key="4">
    <source>
        <dbReference type="Proteomes" id="UP000494106"/>
    </source>
</evidence>
<name>A0A8S0Z5W5_ARCPL</name>
<sequence length="697" mass="78323">MLFSQLQIFGSRIFPITKISDLLTGQGPPFDIALANHLYAPVSVYNTKFQKLTTPNDVSTANPTKFDFRHFQPQNPKAVGAPYYVEEIRPKKTLSRTPNFHLPGILGSEFYTQDSQYKQLRPKPVTSTPEPLLNVYKEQFNFGPFIPIAYNQQQPPVKVKPEELGFDYENQEGSREDKEQGLDKATTTYRNEKPNNPYIDAKTYHAHPDGAISYTRFIHNQAILDAQPDSQILYNIPPKTQQQTFGPELGQRENINVPEPPSSKPSNGIAPQQYVPVSQTLRQFHQPLIKPAPFQSRFHLENLSGSQFAIPQSPRRPVYYLHPIGNSLSEIRPSLASESLDQATNNSVAGDTFVPSAQQTLEPTQTRFTAQPNSQDSLPVLRHYTPLPAAITYYQSVAPLSKDPVTLQPQIQNTPKSPPSSDQVLQSTTRQPETISDTPRDVNAEPKYKSQESTSLTSPTLQSFLESPATLLSISSPQPTKHYLPSTPRTEILTSAQQTHVQATPHDQVQIQQQNLQEIHSELAPERQDNAQHLKKLTQEDHQSLPPTPEYVPTTPLPTEKSSPDYEIEIASHIDHNQLPKDLQPVTTAQPTNDLVENRGQQVQQFYSPNNTYILARRPYIVPIQSFGEPPSYQNINYHDPNSLFLGQSLATTQPFIQPGAFSNVQELVLQPHFQQTSSFPPVQYYGKYAQSIFGGV</sequence>
<feature type="region of interest" description="Disordered" evidence="1">
    <location>
        <begin position="407"/>
        <end position="460"/>
    </location>
</feature>
<dbReference type="Proteomes" id="UP000494256">
    <property type="component" value="Unassembled WGS sequence"/>
</dbReference>
<dbReference type="Proteomes" id="UP000494106">
    <property type="component" value="Unassembled WGS sequence"/>
</dbReference>
<evidence type="ECO:0000313" key="2">
    <source>
        <dbReference type="EMBL" id="CAB3227929.1"/>
    </source>
</evidence>
<dbReference type="EMBL" id="CADEBD010000282">
    <property type="protein sequence ID" value="CAB3228199.1"/>
    <property type="molecule type" value="Genomic_DNA"/>
</dbReference>
<comment type="caution">
    <text evidence="2">The sequence shown here is derived from an EMBL/GenBank/DDBJ whole genome shotgun (WGS) entry which is preliminary data.</text>
</comment>
<dbReference type="EMBL" id="CADEBC010000301">
    <property type="protein sequence ID" value="CAB3227929.1"/>
    <property type="molecule type" value="Genomic_DNA"/>
</dbReference>
<dbReference type="OrthoDB" id="7485528at2759"/>
<evidence type="ECO:0000313" key="3">
    <source>
        <dbReference type="EMBL" id="CAB3228199.1"/>
    </source>
</evidence>
<protein>
    <submittedName>
        <fullName evidence="2">Uncharacterized protein</fullName>
    </submittedName>
</protein>
<feature type="compositionally biased region" description="Basic and acidic residues" evidence="1">
    <location>
        <begin position="438"/>
        <end position="450"/>
    </location>
</feature>
<feature type="compositionally biased region" description="Polar residues" evidence="1">
    <location>
        <begin position="407"/>
        <end position="437"/>
    </location>
</feature>
<organism evidence="2 4">
    <name type="scientific">Arctia plantaginis</name>
    <name type="common">Wood tiger moth</name>
    <name type="synonym">Phalaena plantaginis</name>
    <dbReference type="NCBI Taxonomy" id="874455"/>
    <lineage>
        <taxon>Eukaryota</taxon>
        <taxon>Metazoa</taxon>
        <taxon>Ecdysozoa</taxon>
        <taxon>Arthropoda</taxon>
        <taxon>Hexapoda</taxon>
        <taxon>Insecta</taxon>
        <taxon>Pterygota</taxon>
        <taxon>Neoptera</taxon>
        <taxon>Endopterygota</taxon>
        <taxon>Lepidoptera</taxon>
        <taxon>Glossata</taxon>
        <taxon>Ditrysia</taxon>
        <taxon>Noctuoidea</taxon>
        <taxon>Erebidae</taxon>
        <taxon>Arctiinae</taxon>
        <taxon>Arctia</taxon>
    </lineage>
</organism>
<keyword evidence="4" id="KW-1185">Reference proteome</keyword>
<dbReference type="AlphaFoldDB" id="A0A8S0Z5W5"/>
<feature type="region of interest" description="Disordered" evidence="1">
    <location>
        <begin position="538"/>
        <end position="563"/>
    </location>
</feature>
<gene>
    <name evidence="3" type="ORF">APLA_LOCUS3425</name>
    <name evidence="2" type="ORF">APLA_LOCUS3481</name>
</gene>